<accession>A0A6C0EMX3</accession>
<evidence type="ECO:0000256" key="3">
    <source>
        <dbReference type="ARBA" id="ARBA00022679"/>
    </source>
</evidence>
<sequence>MVKYSCIRCLQEFTQKSHYNQHQKRKTPCQDNKSKMENQIEALVQEQLKQPKKIVKIRMKNIKIKKPPERIIVVNNDCMEELAKLDDNSIDCVITDPPYFIDKLDNKWSAGDIKDDKKNSHIKHLPKGMKFDKNQVKSLYDYYLALSRVLLTKMKPGAYFLSFSSPRLYHAIAMAVELAGFEIRDMINWTYTQSMPKGMSMTHVINKMKDISEDEKLKLIEEYKDFKSPQIRSCFEPICVAMKPITTTFIRNELKFKTGLLDFSQKVGIGGDRVPANIMITEEYNESYDKNFMVPKPNKKEKGKANTHITVKPIALMEHLIRLFSKKNALVVDPFLGSGTTAIACKNTDRKCLGFELNKEYYDICIDRLSSV</sequence>
<dbReference type="AlphaFoldDB" id="A0A6C0EMX3"/>
<dbReference type="InterPro" id="IPR013087">
    <property type="entry name" value="Znf_C2H2_type"/>
</dbReference>
<dbReference type="GO" id="GO:0008170">
    <property type="term" value="F:N-methyltransferase activity"/>
    <property type="evidence" value="ECO:0007669"/>
    <property type="project" value="InterPro"/>
</dbReference>
<feature type="domain" description="C2H2-type" evidence="4">
    <location>
        <begin position="4"/>
        <end position="31"/>
    </location>
</feature>
<evidence type="ECO:0000256" key="2">
    <source>
        <dbReference type="ARBA" id="ARBA00022603"/>
    </source>
</evidence>
<dbReference type="SUPFAM" id="SSF53335">
    <property type="entry name" value="S-adenosyl-L-methionine-dependent methyltransferases"/>
    <property type="match status" value="1"/>
</dbReference>
<comment type="similarity">
    <text evidence="1">Belongs to the N(4)/N(6)-methyltransferase family.</text>
</comment>
<dbReference type="PANTHER" id="PTHR13370:SF3">
    <property type="entry name" value="TRNA (GUANINE(10)-N2)-METHYLTRANSFERASE HOMOLOG"/>
    <property type="match status" value="1"/>
</dbReference>
<keyword evidence="2" id="KW-0489">Methyltransferase</keyword>
<dbReference type="PANTHER" id="PTHR13370">
    <property type="entry name" value="RNA METHYLASE-RELATED"/>
    <property type="match status" value="1"/>
</dbReference>
<dbReference type="PROSITE" id="PS50157">
    <property type="entry name" value="ZINC_FINGER_C2H2_2"/>
    <property type="match status" value="1"/>
</dbReference>
<dbReference type="EMBL" id="MN738898">
    <property type="protein sequence ID" value="QHT30397.1"/>
    <property type="molecule type" value="Genomic_DNA"/>
</dbReference>
<organism evidence="5">
    <name type="scientific">viral metagenome</name>
    <dbReference type="NCBI Taxonomy" id="1070528"/>
    <lineage>
        <taxon>unclassified sequences</taxon>
        <taxon>metagenomes</taxon>
        <taxon>organismal metagenomes</taxon>
    </lineage>
</organism>
<dbReference type="PROSITE" id="PS00092">
    <property type="entry name" value="N6_MTASE"/>
    <property type="match status" value="1"/>
</dbReference>
<dbReference type="InterPro" id="IPR029063">
    <property type="entry name" value="SAM-dependent_MTases_sf"/>
</dbReference>
<dbReference type="InterPro" id="IPR002052">
    <property type="entry name" value="DNA_methylase_N6_adenine_CS"/>
</dbReference>
<reference evidence="5" key="1">
    <citation type="journal article" date="2020" name="Nature">
        <title>Giant virus diversity and host interactions through global metagenomics.</title>
        <authorList>
            <person name="Schulz F."/>
            <person name="Roux S."/>
            <person name="Paez-Espino D."/>
            <person name="Jungbluth S."/>
            <person name="Walsh D.A."/>
            <person name="Denef V.J."/>
            <person name="McMahon K.D."/>
            <person name="Konstantinidis K.T."/>
            <person name="Eloe-Fadrosh E.A."/>
            <person name="Kyrpides N.C."/>
            <person name="Woyke T."/>
        </authorList>
    </citation>
    <scope>NUCLEOTIDE SEQUENCE</scope>
    <source>
        <strain evidence="5">GVMAG-M-3300009149-34</strain>
    </source>
</reference>
<protein>
    <recommendedName>
        <fullName evidence="4">C2H2-type domain-containing protein</fullName>
    </recommendedName>
</protein>
<evidence type="ECO:0000256" key="1">
    <source>
        <dbReference type="ARBA" id="ARBA00006594"/>
    </source>
</evidence>
<dbReference type="GO" id="GO:0003677">
    <property type="term" value="F:DNA binding"/>
    <property type="evidence" value="ECO:0007669"/>
    <property type="project" value="InterPro"/>
</dbReference>
<dbReference type="InterPro" id="IPR001091">
    <property type="entry name" value="RM_Methyltransferase"/>
</dbReference>
<dbReference type="Gene3D" id="3.40.50.150">
    <property type="entry name" value="Vaccinia Virus protein VP39"/>
    <property type="match status" value="1"/>
</dbReference>
<dbReference type="GO" id="GO:0032259">
    <property type="term" value="P:methylation"/>
    <property type="evidence" value="ECO:0007669"/>
    <property type="project" value="UniProtKB-KW"/>
</dbReference>
<dbReference type="GO" id="GO:0005737">
    <property type="term" value="C:cytoplasm"/>
    <property type="evidence" value="ECO:0007669"/>
    <property type="project" value="TreeGrafter"/>
</dbReference>
<name>A0A6C0EMX3_9ZZZZ</name>
<dbReference type="Pfam" id="PF01555">
    <property type="entry name" value="N6_N4_Mtase"/>
    <property type="match status" value="1"/>
</dbReference>
<evidence type="ECO:0000259" key="4">
    <source>
        <dbReference type="PROSITE" id="PS50157"/>
    </source>
</evidence>
<evidence type="ECO:0000313" key="5">
    <source>
        <dbReference type="EMBL" id="QHT30397.1"/>
    </source>
</evidence>
<dbReference type="InterPro" id="IPR002941">
    <property type="entry name" value="DNA_methylase_N4/N6"/>
</dbReference>
<keyword evidence="3" id="KW-0808">Transferase</keyword>
<dbReference type="PRINTS" id="PR00508">
    <property type="entry name" value="S21N4MTFRASE"/>
</dbReference>
<proteinExistence type="inferred from homology"/>